<keyword evidence="2" id="KW-1133">Transmembrane helix</keyword>
<evidence type="ECO:0000256" key="1">
    <source>
        <dbReference type="SAM" id="MobiDB-lite"/>
    </source>
</evidence>
<dbReference type="EMBL" id="BLXT01002832">
    <property type="protein sequence ID" value="GFN98199.1"/>
    <property type="molecule type" value="Genomic_DNA"/>
</dbReference>
<organism evidence="3 4">
    <name type="scientific">Plakobranchus ocellatus</name>
    <dbReference type="NCBI Taxonomy" id="259542"/>
    <lineage>
        <taxon>Eukaryota</taxon>
        <taxon>Metazoa</taxon>
        <taxon>Spiralia</taxon>
        <taxon>Lophotrochozoa</taxon>
        <taxon>Mollusca</taxon>
        <taxon>Gastropoda</taxon>
        <taxon>Heterobranchia</taxon>
        <taxon>Euthyneura</taxon>
        <taxon>Panpulmonata</taxon>
        <taxon>Sacoglossa</taxon>
        <taxon>Placobranchoidea</taxon>
        <taxon>Plakobranchidae</taxon>
        <taxon>Plakobranchus</taxon>
    </lineage>
</organism>
<sequence>MRLNKYHCGINDQSRLPPLNPTQHLNQEHQYRPSQGWDNKAFVRGKKSLTNLLICPKGIGTTFIFFIITFKISATIALVMEEPRVDYPHMETHTERDWNPKLLDKSMLEELANTLTNSEPASATILFEAQLSAHVQETKNGMASFTSGCQCI</sequence>
<comment type="caution">
    <text evidence="3">The sequence shown here is derived from an EMBL/GenBank/DDBJ whole genome shotgun (WGS) entry which is preliminary data.</text>
</comment>
<evidence type="ECO:0000313" key="4">
    <source>
        <dbReference type="Proteomes" id="UP000735302"/>
    </source>
</evidence>
<dbReference type="Proteomes" id="UP000735302">
    <property type="component" value="Unassembled WGS sequence"/>
</dbReference>
<gene>
    <name evidence="3" type="ORF">PoB_002470500</name>
</gene>
<dbReference type="AlphaFoldDB" id="A0AAV3ZU72"/>
<keyword evidence="4" id="KW-1185">Reference proteome</keyword>
<accession>A0AAV3ZU72</accession>
<feature type="region of interest" description="Disordered" evidence="1">
    <location>
        <begin position="1"/>
        <end position="24"/>
    </location>
</feature>
<keyword evidence="2" id="KW-0812">Transmembrane</keyword>
<feature type="transmembrane region" description="Helical" evidence="2">
    <location>
        <begin position="59"/>
        <end position="80"/>
    </location>
</feature>
<proteinExistence type="predicted"/>
<keyword evidence="2" id="KW-0472">Membrane</keyword>
<name>A0AAV3ZU72_9GAST</name>
<reference evidence="3 4" key="1">
    <citation type="journal article" date="2021" name="Elife">
        <title>Chloroplast acquisition without the gene transfer in kleptoplastic sea slugs, Plakobranchus ocellatus.</title>
        <authorList>
            <person name="Maeda T."/>
            <person name="Takahashi S."/>
            <person name="Yoshida T."/>
            <person name="Shimamura S."/>
            <person name="Takaki Y."/>
            <person name="Nagai Y."/>
            <person name="Toyoda A."/>
            <person name="Suzuki Y."/>
            <person name="Arimoto A."/>
            <person name="Ishii H."/>
            <person name="Satoh N."/>
            <person name="Nishiyama T."/>
            <person name="Hasebe M."/>
            <person name="Maruyama T."/>
            <person name="Minagawa J."/>
            <person name="Obokata J."/>
            <person name="Shigenobu S."/>
        </authorList>
    </citation>
    <scope>NUCLEOTIDE SEQUENCE [LARGE SCALE GENOMIC DNA]</scope>
</reference>
<evidence type="ECO:0000313" key="3">
    <source>
        <dbReference type="EMBL" id="GFN98199.1"/>
    </source>
</evidence>
<protein>
    <submittedName>
        <fullName evidence="3">Uncharacterized protein</fullName>
    </submittedName>
</protein>
<evidence type="ECO:0000256" key="2">
    <source>
        <dbReference type="SAM" id="Phobius"/>
    </source>
</evidence>